<keyword evidence="1" id="KW-0472">Membrane</keyword>
<dbReference type="SUPFAM" id="SSF161070">
    <property type="entry name" value="SNF-like"/>
    <property type="match status" value="1"/>
</dbReference>
<name>A0A2N1J7R8_9BASI</name>
<dbReference type="AlphaFoldDB" id="A0A2N1J7R8"/>
<dbReference type="PANTHER" id="PTHR28019">
    <property type="entry name" value="CELL MEMBRANE PROTEIN YLR413W-RELATED"/>
    <property type="match status" value="1"/>
</dbReference>
<evidence type="ECO:0000313" key="4">
    <source>
        <dbReference type="Proteomes" id="UP000232875"/>
    </source>
</evidence>
<dbReference type="GO" id="GO:0005886">
    <property type="term" value="C:plasma membrane"/>
    <property type="evidence" value="ECO:0007669"/>
    <property type="project" value="InterPro"/>
</dbReference>
<protein>
    <submittedName>
        <fullName evidence="3">Uncharacterized protein</fullName>
    </submittedName>
</protein>
<accession>A0A2N1J7R8</accession>
<keyword evidence="1" id="KW-0812">Transmembrane</keyword>
<dbReference type="Gene3D" id="1.20.140.150">
    <property type="match status" value="1"/>
</dbReference>
<keyword evidence="4" id="KW-1185">Reference proteome</keyword>
<evidence type="ECO:0000313" key="3">
    <source>
        <dbReference type="EMBL" id="PKI82590.1"/>
    </source>
</evidence>
<feature type="chain" id="PRO_5014729010" evidence="2">
    <location>
        <begin position="25"/>
        <end position="264"/>
    </location>
</feature>
<dbReference type="Pfam" id="PF06687">
    <property type="entry name" value="SUR7"/>
    <property type="match status" value="1"/>
</dbReference>
<keyword evidence="2" id="KW-0732">Signal</keyword>
<evidence type="ECO:0000256" key="1">
    <source>
        <dbReference type="SAM" id="Phobius"/>
    </source>
</evidence>
<dbReference type="InterPro" id="IPR037272">
    <property type="entry name" value="SNS_sf"/>
</dbReference>
<dbReference type="InterPro" id="IPR052413">
    <property type="entry name" value="SUR7_domain"/>
</dbReference>
<feature type="signal peptide" evidence="2">
    <location>
        <begin position="1"/>
        <end position="24"/>
    </location>
</feature>
<dbReference type="GO" id="GO:0031505">
    <property type="term" value="P:fungal-type cell wall organization"/>
    <property type="evidence" value="ECO:0007669"/>
    <property type="project" value="TreeGrafter"/>
</dbReference>
<organism evidence="3 4">
    <name type="scientific">Malassezia vespertilionis</name>
    <dbReference type="NCBI Taxonomy" id="2020962"/>
    <lineage>
        <taxon>Eukaryota</taxon>
        <taxon>Fungi</taxon>
        <taxon>Dikarya</taxon>
        <taxon>Basidiomycota</taxon>
        <taxon>Ustilaginomycotina</taxon>
        <taxon>Malasseziomycetes</taxon>
        <taxon>Malasseziales</taxon>
        <taxon>Malasseziaceae</taxon>
        <taxon>Malassezia</taxon>
    </lineage>
</organism>
<reference evidence="3 4" key="1">
    <citation type="submission" date="2017-10" db="EMBL/GenBank/DDBJ databases">
        <title>A novel species of cold-tolerant Malassezia isolated from bats.</title>
        <authorList>
            <person name="Lorch J.M."/>
            <person name="Palmer J.M."/>
            <person name="Vanderwolf K.J."/>
            <person name="Schmidt K.Z."/>
            <person name="Verant M.L."/>
            <person name="Weller T.J."/>
            <person name="Blehert D.S."/>
        </authorList>
    </citation>
    <scope>NUCLEOTIDE SEQUENCE [LARGE SCALE GENOMIC DNA]</scope>
    <source>
        <strain evidence="3 4">NWHC:44797-103</strain>
    </source>
</reference>
<dbReference type="EMBL" id="KZ454994">
    <property type="protein sequence ID" value="PKI82590.1"/>
    <property type="molecule type" value="Genomic_DNA"/>
</dbReference>
<dbReference type="GO" id="GO:0051285">
    <property type="term" value="C:cell cortex of cell tip"/>
    <property type="evidence" value="ECO:0007669"/>
    <property type="project" value="TreeGrafter"/>
</dbReference>
<feature type="transmembrane region" description="Helical" evidence="1">
    <location>
        <begin position="186"/>
        <end position="208"/>
    </location>
</feature>
<keyword evidence="1" id="KW-1133">Transmembrane helix</keyword>
<feature type="transmembrane region" description="Helical" evidence="1">
    <location>
        <begin position="228"/>
        <end position="248"/>
    </location>
</feature>
<evidence type="ECO:0000256" key="2">
    <source>
        <dbReference type="SAM" id="SignalP"/>
    </source>
</evidence>
<gene>
    <name evidence="3" type="ORF">MVES_003489</name>
</gene>
<dbReference type="InterPro" id="IPR009571">
    <property type="entry name" value="SUR7/Rim9-like_fungi"/>
</dbReference>
<dbReference type="OrthoDB" id="3349852at2759"/>
<dbReference type="PANTHER" id="PTHR28019:SF2">
    <property type="entry name" value="CELL MEMBRANE PROTEIN YLR413W-RELATED"/>
    <property type="match status" value="1"/>
</dbReference>
<proteinExistence type="predicted"/>
<sequence length="264" mass="29274">MARGIGIAIAQFLLFSAFVLTLLANMGQITSNIVARNISFGKLEIKRVDTFVYGVSHGAAAPGSLDSYRYLGEIAWGLYSHCMKSDRMDILCQTTPTRPGDEVKKQTMGQPFAVGNDVDAFLAASKLPSNYGNAVDTFFDDRLWSASDKSHRNESIAAMYLIFLGTIFTFVALVLGCFVVQFFTALCAACSFLAFALILCGASLWTYFMHKFVQLDMEGAEAKYGNALWFLWASVFCTLVATILLSFVSKPQRRRYDDDEGPYY</sequence>
<dbReference type="Proteomes" id="UP000232875">
    <property type="component" value="Unassembled WGS sequence"/>
</dbReference>
<feature type="transmembrane region" description="Helical" evidence="1">
    <location>
        <begin position="157"/>
        <end position="179"/>
    </location>
</feature>